<evidence type="ECO:0000256" key="4">
    <source>
        <dbReference type="ARBA" id="ARBA00022553"/>
    </source>
</evidence>
<evidence type="ECO:0000256" key="11">
    <source>
        <dbReference type="ARBA" id="ARBA00023053"/>
    </source>
</evidence>
<dbReference type="GO" id="GO:0005886">
    <property type="term" value="C:plasma membrane"/>
    <property type="evidence" value="ECO:0007669"/>
    <property type="project" value="UniProtKB-SubCell"/>
</dbReference>
<evidence type="ECO:0000259" key="17">
    <source>
        <dbReference type="SMART" id="SM00900"/>
    </source>
</evidence>
<gene>
    <name evidence="16" type="primary">nqrC</name>
    <name evidence="18" type="ORF">BTN50_0315</name>
</gene>
<keyword evidence="6 16" id="KW-0288">FMN</keyword>
<keyword evidence="2 16" id="KW-1003">Cell membrane</keyword>
<comment type="similarity">
    <text evidence="16">Belongs to the NqrC family.</text>
</comment>
<proteinExistence type="inferred from homology"/>
<keyword evidence="5 16" id="KW-0285">Flavoprotein</keyword>
<keyword evidence="12 16" id="KW-0406">Ion transport</keyword>
<keyword evidence="1 16" id="KW-0813">Transport</keyword>
<feature type="modified residue" description="FMN phosphoryl threonine" evidence="16">
    <location>
        <position position="185"/>
    </location>
</feature>
<keyword evidence="13 16" id="KW-0830">Ubiquinone</keyword>
<keyword evidence="8 16" id="KW-1278">Translocase</keyword>
<comment type="cofactor">
    <cofactor evidence="16">
        <name>FMN</name>
        <dbReference type="ChEBI" id="CHEBI:58210"/>
    </cofactor>
</comment>
<dbReference type="EMBL" id="CP020660">
    <property type="protein sequence ID" value="ATF08852.1"/>
    <property type="molecule type" value="Genomic_DNA"/>
</dbReference>
<dbReference type="InterPro" id="IPR010204">
    <property type="entry name" value="NqrC"/>
</dbReference>
<keyword evidence="19" id="KW-1185">Reference proteome</keyword>
<comment type="subunit">
    <text evidence="16">Composed of six subunits; NqrA, NqrB, NqrC, NqrD, NqrE and NqrF.</text>
</comment>
<accession>A0A291B775</accession>
<evidence type="ECO:0000256" key="13">
    <source>
        <dbReference type="ARBA" id="ARBA00023075"/>
    </source>
</evidence>
<evidence type="ECO:0000313" key="19">
    <source>
        <dbReference type="Proteomes" id="UP000218160"/>
    </source>
</evidence>
<evidence type="ECO:0000256" key="3">
    <source>
        <dbReference type="ARBA" id="ARBA00022519"/>
    </source>
</evidence>
<dbReference type="Pfam" id="PF04205">
    <property type="entry name" value="FMN_bind"/>
    <property type="match status" value="1"/>
</dbReference>
<dbReference type="EC" id="7.2.1.1" evidence="16"/>
<evidence type="ECO:0000256" key="6">
    <source>
        <dbReference type="ARBA" id="ARBA00022643"/>
    </source>
</evidence>
<dbReference type="Proteomes" id="UP000218160">
    <property type="component" value="Chromosome 1"/>
</dbReference>
<comment type="caution">
    <text evidence="16">Lacks conserved residue(s) required for the propagation of feature annotation.</text>
</comment>
<dbReference type="AlphaFoldDB" id="A0A291B775"/>
<dbReference type="NCBIfam" id="TIGR01938">
    <property type="entry name" value="nqrC"/>
    <property type="match status" value="1"/>
</dbReference>
<keyword evidence="4 16" id="KW-0597">Phosphoprotein</keyword>
<dbReference type="PANTHER" id="PTHR37838:SF1">
    <property type="entry name" value="NA(+)-TRANSLOCATING NADH-QUINONE REDUCTASE SUBUNIT C"/>
    <property type="match status" value="1"/>
</dbReference>
<evidence type="ECO:0000256" key="10">
    <source>
        <dbReference type="ARBA" id="ARBA00023027"/>
    </source>
</evidence>
<keyword evidence="9 16" id="KW-1133">Transmembrane helix</keyword>
<organism evidence="18 19">
    <name type="scientific">Candidatus Enterovibrio altilux</name>
    <dbReference type="NCBI Taxonomy" id="1927128"/>
    <lineage>
        <taxon>Bacteria</taxon>
        <taxon>Pseudomonadati</taxon>
        <taxon>Pseudomonadota</taxon>
        <taxon>Gammaproteobacteria</taxon>
        <taxon>Vibrionales</taxon>
        <taxon>Vibrionaceae</taxon>
        <taxon>Enterovibrio</taxon>
    </lineage>
</organism>
<dbReference type="PIRSF" id="PIRSF009437">
    <property type="entry name" value="NQR-1_subunit_C"/>
    <property type="match status" value="1"/>
</dbReference>
<keyword evidence="3" id="KW-0997">Cell inner membrane</keyword>
<dbReference type="InterPro" id="IPR007329">
    <property type="entry name" value="FMN-bd"/>
</dbReference>
<protein>
    <recommendedName>
        <fullName evidence="16">Na(+)-translocating NADH-quinone reductase subunit C</fullName>
        <shortName evidence="16">Na(+)-NQR subunit C</shortName>
        <shortName evidence="16">Na(+)-translocating NQR subunit C</shortName>
        <ecNumber evidence="16">7.2.1.1</ecNumber>
    </recommendedName>
    <alternativeName>
        <fullName evidence="16">NQR complex subunit C</fullName>
    </alternativeName>
    <alternativeName>
        <fullName evidence="16">NQR-1 subunit C</fullName>
    </alternativeName>
</protein>
<name>A0A291B775_9GAMM</name>
<dbReference type="NCBIfam" id="NF003749">
    <property type="entry name" value="PRK05346.1-5"/>
    <property type="match status" value="1"/>
</dbReference>
<keyword evidence="15 16" id="KW-0739">Sodium transport</keyword>
<dbReference type="HAMAP" id="MF_00427">
    <property type="entry name" value="NqrC"/>
    <property type="match status" value="1"/>
</dbReference>
<evidence type="ECO:0000256" key="7">
    <source>
        <dbReference type="ARBA" id="ARBA00022692"/>
    </source>
</evidence>
<dbReference type="PANTHER" id="PTHR37838">
    <property type="entry name" value="NA(+)-TRANSLOCATING NADH-QUINONE REDUCTASE SUBUNIT C"/>
    <property type="match status" value="1"/>
</dbReference>
<comment type="catalytic activity">
    <reaction evidence="16">
        <text>a ubiquinone + n Na(+)(in) + NADH + H(+) = a ubiquinol + n Na(+)(out) + NAD(+)</text>
        <dbReference type="Rhea" id="RHEA:47748"/>
        <dbReference type="Rhea" id="RHEA-COMP:9565"/>
        <dbReference type="Rhea" id="RHEA-COMP:9566"/>
        <dbReference type="ChEBI" id="CHEBI:15378"/>
        <dbReference type="ChEBI" id="CHEBI:16389"/>
        <dbReference type="ChEBI" id="CHEBI:17976"/>
        <dbReference type="ChEBI" id="CHEBI:29101"/>
        <dbReference type="ChEBI" id="CHEBI:57540"/>
        <dbReference type="ChEBI" id="CHEBI:57945"/>
        <dbReference type="EC" id="7.2.1.1"/>
    </reaction>
</comment>
<evidence type="ECO:0000256" key="16">
    <source>
        <dbReference type="HAMAP-Rule" id="MF_00427"/>
    </source>
</evidence>
<evidence type="ECO:0000256" key="12">
    <source>
        <dbReference type="ARBA" id="ARBA00023065"/>
    </source>
</evidence>
<keyword evidence="7 16" id="KW-0812">Transmembrane</keyword>
<dbReference type="KEGG" id="elux:BTN50_0315"/>
<evidence type="ECO:0000256" key="5">
    <source>
        <dbReference type="ARBA" id="ARBA00022630"/>
    </source>
</evidence>
<dbReference type="GO" id="GO:0006814">
    <property type="term" value="P:sodium ion transport"/>
    <property type="evidence" value="ECO:0007669"/>
    <property type="project" value="UniProtKB-UniRule"/>
</dbReference>
<evidence type="ECO:0000256" key="14">
    <source>
        <dbReference type="ARBA" id="ARBA00023136"/>
    </source>
</evidence>
<reference evidence="19" key="1">
    <citation type="submission" date="2017-04" db="EMBL/GenBank/DDBJ databases">
        <title>Genome evolution of the luminous symbionts of deep sea anglerfish.</title>
        <authorList>
            <person name="Hendry T.A."/>
        </authorList>
    </citation>
    <scope>NUCLEOTIDE SEQUENCE [LARGE SCALE GENOMIC DNA]</scope>
</reference>
<keyword evidence="14 16" id="KW-0472">Membrane</keyword>
<evidence type="ECO:0000256" key="1">
    <source>
        <dbReference type="ARBA" id="ARBA00022448"/>
    </source>
</evidence>
<sequence length="219" mass="23761">MLDVQRNILSVAGINADGNIQNTFNRYIQPQLIDLFTGDMVGTEDEAAKYDQRIAANDPKQSVILPDNIDFAGIGRRAKLAKIYLVKNEQRATKEIILPIHGNGLWSMMYAFVAVETDGNTIGGLSYYQHGETPGLGGEVENPRWRSQFEGKKLFDNQGKLALRVVKGGAQSGDIHGVDGLSGATLTGNGVQNTFTFWLGDNGFGPFLTKVRKGGLSNG</sequence>
<evidence type="ECO:0000256" key="15">
    <source>
        <dbReference type="ARBA" id="ARBA00023201"/>
    </source>
</evidence>
<feature type="domain" description="FMN-binding" evidence="17">
    <location>
        <begin position="104"/>
        <end position="202"/>
    </location>
</feature>
<comment type="subcellular location">
    <subcellularLocation>
        <location evidence="16">Cell membrane</location>
        <topology evidence="16">Single-pass membrane protein</topology>
    </subcellularLocation>
</comment>
<keyword evidence="11 16" id="KW-0915">Sodium</keyword>
<keyword evidence="10 16" id="KW-0520">NAD</keyword>
<evidence type="ECO:0000256" key="8">
    <source>
        <dbReference type="ARBA" id="ARBA00022967"/>
    </source>
</evidence>
<dbReference type="GO" id="GO:0010181">
    <property type="term" value="F:FMN binding"/>
    <property type="evidence" value="ECO:0007669"/>
    <property type="project" value="UniProtKB-UniRule"/>
</dbReference>
<evidence type="ECO:0000256" key="9">
    <source>
        <dbReference type="ARBA" id="ARBA00022989"/>
    </source>
</evidence>
<comment type="function">
    <text evidence="16">NQR complex catalyzes the reduction of ubiquinone-1 to ubiquinol by two successive reactions, coupled with the transport of Na(+) ions from the cytoplasm to the periplasm. NqrA to NqrE are probably involved in the second step, the conversion of ubisemiquinone to ubiquinol.</text>
</comment>
<dbReference type="SMART" id="SM00900">
    <property type="entry name" value="FMN_bind"/>
    <property type="match status" value="1"/>
</dbReference>
<evidence type="ECO:0000313" key="18">
    <source>
        <dbReference type="EMBL" id="ATF08852.1"/>
    </source>
</evidence>
<dbReference type="GO" id="GO:0016655">
    <property type="term" value="F:oxidoreductase activity, acting on NAD(P)H, quinone or similar compound as acceptor"/>
    <property type="evidence" value="ECO:0007669"/>
    <property type="project" value="UniProtKB-UniRule"/>
</dbReference>
<evidence type="ECO:0000256" key="2">
    <source>
        <dbReference type="ARBA" id="ARBA00022475"/>
    </source>
</evidence>